<dbReference type="EMBL" id="RKLT01000022">
    <property type="protein sequence ID" value="MBX0297575.1"/>
    <property type="molecule type" value="Genomic_DNA"/>
</dbReference>
<organism evidence="1 2">
    <name type="scientific">Haloarcula nitratireducens</name>
    <dbReference type="NCBI Taxonomy" id="2487749"/>
    <lineage>
        <taxon>Archaea</taxon>
        <taxon>Methanobacteriati</taxon>
        <taxon>Methanobacteriota</taxon>
        <taxon>Stenosarchaea group</taxon>
        <taxon>Halobacteria</taxon>
        <taxon>Halobacteriales</taxon>
        <taxon>Haloarculaceae</taxon>
        <taxon>Haloarcula</taxon>
    </lineage>
</organism>
<gene>
    <name evidence="1" type="ORF">EGH23_22110</name>
</gene>
<proteinExistence type="predicted"/>
<protein>
    <submittedName>
        <fullName evidence="1">PQQ-binding-like beta-propeller repeat protein</fullName>
    </submittedName>
</protein>
<sequence>MSSIKYSNTGGRESPDCCFAASPERALHRFAVDTANGSQWEADTGETLDSPAVDADTVSIPSWGDERIYANTGTKRWHFDLESRPYQSPAVTDRTLFIGDASSNGRLYAVTGQ</sequence>
<dbReference type="Gene3D" id="2.40.128.630">
    <property type="match status" value="1"/>
</dbReference>
<evidence type="ECO:0000313" key="1">
    <source>
        <dbReference type="EMBL" id="MBX0297575.1"/>
    </source>
</evidence>
<dbReference type="SUPFAM" id="SSF50998">
    <property type="entry name" value="Quinoprotein alcohol dehydrogenase-like"/>
    <property type="match status" value="1"/>
</dbReference>
<dbReference type="AlphaFoldDB" id="A0AAW4PJU3"/>
<comment type="caution">
    <text evidence="1">The sequence shown here is derived from an EMBL/GenBank/DDBJ whole genome shotgun (WGS) entry which is preliminary data.</text>
</comment>
<reference evidence="1 2" key="1">
    <citation type="submission" date="2021-06" db="EMBL/GenBank/DDBJ databases">
        <title>Halomicroarcula sp. a new haloarchaeum isolated from saline soil.</title>
        <authorList>
            <person name="Duran-Viseras A."/>
            <person name="Sanchez-Porro C."/>
            <person name="Ventosa A."/>
        </authorList>
    </citation>
    <scope>NUCLEOTIDE SEQUENCE [LARGE SCALE GENOMIC DNA]</scope>
    <source>
        <strain evidence="1 2">F27</strain>
    </source>
</reference>
<dbReference type="RefSeq" id="WP_220582162.1">
    <property type="nucleotide sequence ID" value="NZ_RKLT01000022.1"/>
</dbReference>
<evidence type="ECO:0000313" key="2">
    <source>
        <dbReference type="Proteomes" id="UP001430455"/>
    </source>
</evidence>
<dbReference type="InterPro" id="IPR011047">
    <property type="entry name" value="Quinoprotein_ADH-like_sf"/>
</dbReference>
<dbReference type="Proteomes" id="UP001430455">
    <property type="component" value="Unassembled WGS sequence"/>
</dbReference>
<name>A0AAW4PJU3_9EURY</name>
<accession>A0AAW4PJU3</accession>
<keyword evidence="2" id="KW-1185">Reference proteome</keyword>